<dbReference type="OrthoDB" id="568194at2759"/>
<feature type="compositionally biased region" description="Basic and acidic residues" evidence="1">
    <location>
        <begin position="349"/>
        <end position="361"/>
    </location>
</feature>
<feature type="domain" description="SCP" evidence="3">
    <location>
        <begin position="42"/>
        <end position="159"/>
    </location>
</feature>
<accession>A0A9W6WPL2</accession>
<feature type="region of interest" description="Disordered" evidence="1">
    <location>
        <begin position="216"/>
        <end position="246"/>
    </location>
</feature>
<dbReference type="Pfam" id="PF00188">
    <property type="entry name" value="CAP"/>
    <property type="match status" value="1"/>
</dbReference>
<proteinExistence type="predicted"/>
<name>A0A9W6WPL2_9STRA</name>
<evidence type="ECO:0000313" key="4">
    <source>
        <dbReference type="EMBL" id="GMF12645.1"/>
    </source>
</evidence>
<reference evidence="4" key="1">
    <citation type="submission" date="2023-04" db="EMBL/GenBank/DDBJ databases">
        <title>Phytophthora lilii NBRC 32176.</title>
        <authorList>
            <person name="Ichikawa N."/>
            <person name="Sato H."/>
            <person name="Tonouchi N."/>
        </authorList>
    </citation>
    <scope>NUCLEOTIDE SEQUENCE</scope>
    <source>
        <strain evidence="4">NBRC 32176</strain>
    </source>
</reference>
<feature type="compositionally biased region" description="Polar residues" evidence="1">
    <location>
        <begin position="216"/>
        <end position="236"/>
    </location>
</feature>
<dbReference type="PANTHER" id="PTHR31157:SF1">
    <property type="entry name" value="SCP DOMAIN-CONTAINING PROTEIN"/>
    <property type="match status" value="1"/>
</dbReference>
<feature type="chain" id="PRO_5040844916" evidence="2">
    <location>
        <begin position="21"/>
        <end position="361"/>
    </location>
</feature>
<gene>
    <name evidence="4" type="ORF">Plil01_000322500</name>
</gene>
<feature type="signal peptide" evidence="2">
    <location>
        <begin position="1"/>
        <end position="20"/>
    </location>
</feature>
<evidence type="ECO:0000313" key="5">
    <source>
        <dbReference type="Proteomes" id="UP001165083"/>
    </source>
</evidence>
<organism evidence="4 5">
    <name type="scientific">Phytophthora lilii</name>
    <dbReference type="NCBI Taxonomy" id="2077276"/>
    <lineage>
        <taxon>Eukaryota</taxon>
        <taxon>Sar</taxon>
        <taxon>Stramenopiles</taxon>
        <taxon>Oomycota</taxon>
        <taxon>Peronosporomycetes</taxon>
        <taxon>Peronosporales</taxon>
        <taxon>Peronosporaceae</taxon>
        <taxon>Phytophthora</taxon>
    </lineage>
</organism>
<keyword evidence="5" id="KW-1185">Reference proteome</keyword>
<feature type="region of interest" description="Disordered" evidence="1">
    <location>
        <begin position="296"/>
        <end position="361"/>
    </location>
</feature>
<dbReference type="SUPFAM" id="SSF55797">
    <property type="entry name" value="PR-1-like"/>
    <property type="match status" value="1"/>
</dbReference>
<feature type="compositionally biased region" description="Low complexity" evidence="1">
    <location>
        <begin position="296"/>
        <end position="310"/>
    </location>
</feature>
<evidence type="ECO:0000256" key="2">
    <source>
        <dbReference type="SAM" id="SignalP"/>
    </source>
</evidence>
<dbReference type="Gene3D" id="3.40.33.10">
    <property type="entry name" value="CAP"/>
    <property type="match status" value="1"/>
</dbReference>
<dbReference type="InterPro" id="IPR014044">
    <property type="entry name" value="CAP_dom"/>
</dbReference>
<dbReference type="Proteomes" id="UP001165083">
    <property type="component" value="Unassembled WGS sequence"/>
</dbReference>
<keyword evidence="2" id="KW-0732">Signal</keyword>
<dbReference type="EMBL" id="BSXW01000127">
    <property type="protein sequence ID" value="GMF12645.1"/>
    <property type="molecule type" value="Genomic_DNA"/>
</dbReference>
<protein>
    <submittedName>
        <fullName evidence="4">Unnamed protein product</fullName>
    </submittedName>
</protein>
<dbReference type="AlphaFoldDB" id="A0A9W6WPL2"/>
<sequence length="361" mass="38935">MLFLRPSIASLLVVATVSEAANLRQAQRKLQTQPGDYFSAMLDRVNKERAAEGLPALCTNKKLQEAAQRHSDDQAANSYMDHTGTDGTNIEDRITQAGFDWSAVAENVAAGQPDVNDVMDSWMASPGHRENILGDYTMFGTAYAYNADSTYQHYWTQDFGTGDTEECEGGSIASESDNMIATLIESSEAEDTQIETDAPTTNDFVAVSDPPVFKTTSKTHTESYATEESCSGSQETEAPCTDAPTEVAYPPTIEATMETPTEGKYVEGESASQDTPVVVVDPPELGTTIDTLTEASAASNSAETGTPVTEVPEEPPIVEVDPPEIGTPVPEKVYKTNNAPTTQVQANKEYPHHEQDCTPGW</sequence>
<comment type="caution">
    <text evidence="4">The sequence shown here is derived from an EMBL/GenBank/DDBJ whole genome shotgun (WGS) entry which is preliminary data.</text>
</comment>
<dbReference type="InterPro" id="IPR035940">
    <property type="entry name" value="CAP_sf"/>
</dbReference>
<evidence type="ECO:0000259" key="3">
    <source>
        <dbReference type="Pfam" id="PF00188"/>
    </source>
</evidence>
<feature type="compositionally biased region" description="Polar residues" evidence="1">
    <location>
        <begin position="335"/>
        <end position="346"/>
    </location>
</feature>
<dbReference type="CDD" id="cd05379">
    <property type="entry name" value="CAP_bacterial"/>
    <property type="match status" value="1"/>
</dbReference>
<evidence type="ECO:0000256" key="1">
    <source>
        <dbReference type="SAM" id="MobiDB-lite"/>
    </source>
</evidence>
<dbReference type="PANTHER" id="PTHR31157">
    <property type="entry name" value="SCP DOMAIN-CONTAINING PROTEIN"/>
    <property type="match status" value="1"/>
</dbReference>